<reference evidence="1" key="1">
    <citation type="journal article" date="2020" name="Fungal Divers.">
        <title>Resolving the Mortierellaceae phylogeny through synthesis of multi-gene phylogenetics and phylogenomics.</title>
        <authorList>
            <person name="Vandepol N."/>
            <person name="Liber J."/>
            <person name="Desiro A."/>
            <person name="Na H."/>
            <person name="Kennedy M."/>
            <person name="Barry K."/>
            <person name="Grigoriev I.V."/>
            <person name="Miller A.N."/>
            <person name="O'Donnell K."/>
            <person name="Stajich J.E."/>
            <person name="Bonito G."/>
        </authorList>
    </citation>
    <scope>NUCLEOTIDE SEQUENCE</scope>
    <source>
        <strain evidence="1">NRRL 2769</strain>
    </source>
</reference>
<sequence>VAINRKGSYQPRLKFRCLLENRKSRIVDGDTIASIGSNLPNFEADPEAPEVYETAHWDALNGFCNDSEMKRLRHDWDAGRVHRAEFVLLTDGYLFVRGCGMRGTG</sequence>
<accession>A0A9P6MF01</accession>
<comment type="caution">
    <text evidence="1">The sequence shown here is derived from an EMBL/GenBank/DDBJ whole genome shotgun (WGS) entry which is preliminary data.</text>
</comment>
<gene>
    <name evidence="1" type="ORF">BGZ80_007545</name>
</gene>
<protein>
    <submittedName>
        <fullName evidence="1">Uncharacterized protein</fullName>
    </submittedName>
</protein>
<dbReference type="EMBL" id="JAAAID010003888">
    <property type="protein sequence ID" value="KAF9995322.1"/>
    <property type="molecule type" value="Genomic_DNA"/>
</dbReference>
<dbReference type="AlphaFoldDB" id="A0A9P6MF01"/>
<proteinExistence type="predicted"/>
<feature type="non-terminal residue" evidence="1">
    <location>
        <position position="1"/>
    </location>
</feature>
<organism evidence="1 2">
    <name type="scientific">Entomortierella chlamydospora</name>
    <dbReference type="NCBI Taxonomy" id="101097"/>
    <lineage>
        <taxon>Eukaryota</taxon>
        <taxon>Fungi</taxon>
        <taxon>Fungi incertae sedis</taxon>
        <taxon>Mucoromycota</taxon>
        <taxon>Mortierellomycotina</taxon>
        <taxon>Mortierellomycetes</taxon>
        <taxon>Mortierellales</taxon>
        <taxon>Mortierellaceae</taxon>
        <taxon>Entomortierella</taxon>
    </lineage>
</organism>
<evidence type="ECO:0000313" key="1">
    <source>
        <dbReference type="EMBL" id="KAF9995322.1"/>
    </source>
</evidence>
<evidence type="ECO:0000313" key="2">
    <source>
        <dbReference type="Proteomes" id="UP000703661"/>
    </source>
</evidence>
<dbReference type="Proteomes" id="UP000703661">
    <property type="component" value="Unassembled WGS sequence"/>
</dbReference>
<keyword evidence="2" id="KW-1185">Reference proteome</keyword>
<name>A0A9P6MF01_9FUNG</name>